<proteinExistence type="predicted"/>
<keyword evidence="3" id="KW-1185">Reference proteome</keyword>
<organism evidence="2 3">
    <name type="scientific">Eumeta variegata</name>
    <name type="common">Bagworm moth</name>
    <name type="synonym">Eumeta japonica</name>
    <dbReference type="NCBI Taxonomy" id="151549"/>
    <lineage>
        <taxon>Eukaryota</taxon>
        <taxon>Metazoa</taxon>
        <taxon>Ecdysozoa</taxon>
        <taxon>Arthropoda</taxon>
        <taxon>Hexapoda</taxon>
        <taxon>Insecta</taxon>
        <taxon>Pterygota</taxon>
        <taxon>Neoptera</taxon>
        <taxon>Endopterygota</taxon>
        <taxon>Lepidoptera</taxon>
        <taxon>Glossata</taxon>
        <taxon>Ditrysia</taxon>
        <taxon>Tineoidea</taxon>
        <taxon>Psychidae</taxon>
        <taxon>Oiketicinae</taxon>
        <taxon>Eumeta</taxon>
    </lineage>
</organism>
<reference evidence="2 3" key="1">
    <citation type="journal article" date="2019" name="Commun. Biol.">
        <title>The bagworm genome reveals a unique fibroin gene that provides high tensile strength.</title>
        <authorList>
            <person name="Kono N."/>
            <person name="Nakamura H."/>
            <person name="Ohtoshi R."/>
            <person name="Tomita M."/>
            <person name="Numata K."/>
            <person name="Arakawa K."/>
        </authorList>
    </citation>
    <scope>NUCLEOTIDE SEQUENCE [LARGE SCALE GENOMIC DNA]</scope>
</reference>
<gene>
    <name evidence="2" type="ORF">EVAR_58560_1</name>
</gene>
<dbReference type="EMBL" id="BGZK01001201">
    <property type="protein sequence ID" value="GBP74282.1"/>
    <property type="molecule type" value="Genomic_DNA"/>
</dbReference>
<comment type="caution">
    <text evidence="2">The sequence shown here is derived from an EMBL/GenBank/DDBJ whole genome shotgun (WGS) entry which is preliminary data.</text>
</comment>
<evidence type="ECO:0000313" key="3">
    <source>
        <dbReference type="Proteomes" id="UP000299102"/>
    </source>
</evidence>
<sequence>MLETKFSESVKTKKVFSQIFGTNNIDYQKATDPVSAFEAAGVSVGGGSSGRTARKHRVLRVRTRWEIGPCAGSVPNVIRIKIYFPKKQDLPKKKNLAKLYHPDTRNFTWDLCGVKGHSKAMCTNKGENNTLSTKPASKGFCLHTETLNTARPRESRPSPCRSGGCAGASTRSQHNTILIRARSIMSGRSCGGSAGSGVVHTQNMSKIEVRTRMFCIVSVSVQRSTLPTLVLSKNVQRRGNRGEDGRVRRREADAKGGDSMRKDDFISGICTKCREILS</sequence>
<evidence type="ECO:0000256" key="1">
    <source>
        <dbReference type="SAM" id="MobiDB-lite"/>
    </source>
</evidence>
<protein>
    <submittedName>
        <fullName evidence="2">Uncharacterized protein</fullName>
    </submittedName>
</protein>
<feature type="region of interest" description="Disordered" evidence="1">
    <location>
        <begin position="150"/>
        <end position="171"/>
    </location>
</feature>
<dbReference type="Proteomes" id="UP000299102">
    <property type="component" value="Unassembled WGS sequence"/>
</dbReference>
<dbReference type="AlphaFoldDB" id="A0A4C1YHJ2"/>
<feature type="compositionally biased region" description="Basic and acidic residues" evidence="1">
    <location>
        <begin position="240"/>
        <end position="260"/>
    </location>
</feature>
<accession>A0A4C1YHJ2</accession>
<name>A0A4C1YHJ2_EUMVA</name>
<feature type="region of interest" description="Disordered" evidence="1">
    <location>
        <begin position="237"/>
        <end position="260"/>
    </location>
</feature>
<evidence type="ECO:0000313" key="2">
    <source>
        <dbReference type="EMBL" id="GBP74282.1"/>
    </source>
</evidence>